<organism evidence="9 10">
    <name type="scientific">Bacteroides fragilis</name>
    <dbReference type="NCBI Taxonomy" id="817"/>
    <lineage>
        <taxon>Bacteria</taxon>
        <taxon>Pseudomonadati</taxon>
        <taxon>Bacteroidota</taxon>
        <taxon>Bacteroidia</taxon>
        <taxon>Bacteroidales</taxon>
        <taxon>Bacteroidaceae</taxon>
        <taxon>Bacteroides</taxon>
    </lineage>
</organism>
<evidence type="ECO:0000256" key="2">
    <source>
        <dbReference type="ARBA" id="ARBA00010323"/>
    </source>
</evidence>
<proteinExistence type="inferred from homology"/>
<keyword evidence="4 8" id="KW-0812">Transmembrane</keyword>
<evidence type="ECO:0000256" key="4">
    <source>
        <dbReference type="ARBA" id="ARBA00022692"/>
    </source>
</evidence>
<keyword evidence="7" id="KW-0808">Transferase</keyword>
<dbReference type="GO" id="GO:0042121">
    <property type="term" value="P:alginic acid biosynthetic process"/>
    <property type="evidence" value="ECO:0007669"/>
    <property type="project" value="InterPro"/>
</dbReference>
<feature type="transmembrane region" description="Helical" evidence="8">
    <location>
        <begin position="52"/>
        <end position="69"/>
    </location>
</feature>
<reference evidence="9 10" key="1">
    <citation type="submission" date="2018-08" db="EMBL/GenBank/DDBJ databases">
        <title>A genome reference for cultivated species of the human gut microbiota.</title>
        <authorList>
            <person name="Zou Y."/>
            <person name="Xue W."/>
            <person name="Luo G."/>
        </authorList>
    </citation>
    <scope>NUCLEOTIDE SEQUENCE [LARGE SCALE GENOMIC DNA]</scope>
    <source>
        <strain evidence="9 10">OF01-1</strain>
    </source>
</reference>
<sequence>MLFNDLKFIYFFIPVLIIFHLLNLTKKKWVKNTFLLAVSYLFYGLFEAKFLFVLIYITIINYGIILLLSKKKDKSILTLGIILSLLPLVFFKYTYFLLNDVLGIEGEVFGKIILPVGISFFTFQALSYTIDIYRQKENVIPSLLDFSLYTAFFPTVLSGPIERARTLMPQIKNLQHCDFHLILNGIQLFTWGVFQKIVIADRISEYVGHVYAYPESYGTTTILLTISLYSIQIYCDFAGYSNMAIGIGRMLGFYIYKNFNFPYFSTSIHDFWKKWHISLTSWLTEYVYFSLGGNRVKKWRWMLNILIVFLVSGIWHGAAWTFIVWGGIHGIYQIIEHYVLGKKKFKNSLSKIVAGSTLFTIVSLAWVFFRANSIEQAWNVLSSLGNLNIPLFTMFATQFFLMLFILFIWLIIELTIYKRVVKITESNDNPFTWINLIFMSLAASMICLLGTSGSSFVYFQF</sequence>
<evidence type="ECO:0000313" key="10">
    <source>
        <dbReference type="Proteomes" id="UP000284614"/>
    </source>
</evidence>
<evidence type="ECO:0000256" key="1">
    <source>
        <dbReference type="ARBA" id="ARBA00004651"/>
    </source>
</evidence>
<keyword evidence="6 7" id="KW-0472">Membrane</keyword>
<feature type="transmembrane region" description="Helical" evidence="8">
    <location>
        <begin position="299"/>
        <end position="316"/>
    </location>
</feature>
<dbReference type="AlphaFoldDB" id="A0A413JU78"/>
<accession>A0A413JU78</accession>
<keyword evidence="7" id="KW-0012">Acyltransferase</keyword>
<comment type="similarity">
    <text evidence="2 7">Belongs to the membrane-bound acyltransferase family.</text>
</comment>
<feature type="transmembrane region" description="Helical" evidence="8">
    <location>
        <begin position="76"/>
        <end position="96"/>
    </location>
</feature>
<comment type="subcellular location">
    <subcellularLocation>
        <location evidence="1">Cell membrane</location>
        <topology evidence="1">Multi-pass membrane protein</topology>
    </subcellularLocation>
</comment>
<dbReference type="InterPro" id="IPR004299">
    <property type="entry name" value="MBOAT_fam"/>
</dbReference>
<dbReference type="GO" id="GO:0016746">
    <property type="term" value="F:acyltransferase activity"/>
    <property type="evidence" value="ECO:0007669"/>
    <property type="project" value="UniProtKB-KW"/>
</dbReference>
<gene>
    <name evidence="9" type="ORF">DXA27_19320</name>
</gene>
<dbReference type="InterPro" id="IPR024194">
    <property type="entry name" value="Ac/AlaTfrase_AlgI/DltB"/>
</dbReference>
<name>A0A413JU78_BACFG</name>
<dbReference type="EMBL" id="QSDG01000022">
    <property type="protein sequence ID" value="RGY65580.1"/>
    <property type="molecule type" value="Genomic_DNA"/>
</dbReference>
<evidence type="ECO:0000256" key="5">
    <source>
        <dbReference type="ARBA" id="ARBA00022989"/>
    </source>
</evidence>
<feature type="transmembrane region" description="Helical" evidence="8">
    <location>
        <begin position="433"/>
        <end position="459"/>
    </location>
</feature>
<dbReference type="Proteomes" id="UP000284614">
    <property type="component" value="Unassembled WGS sequence"/>
</dbReference>
<evidence type="ECO:0000256" key="3">
    <source>
        <dbReference type="ARBA" id="ARBA00022475"/>
    </source>
</evidence>
<dbReference type="PIRSF" id="PIRSF500217">
    <property type="entry name" value="AlgI"/>
    <property type="match status" value="1"/>
</dbReference>
<feature type="transmembrane region" description="Helical" evidence="8">
    <location>
        <begin position="108"/>
        <end position="130"/>
    </location>
</feature>
<keyword evidence="5 8" id="KW-1133">Transmembrane helix</keyword>
<evidence type="ECO:0000256" key="6">
    <source>
        <dbReference type="ARBA" id="ARBA00023136"/>
    </source>
</evidence>
<dbReference type="Pfam" id="PF03062">
    <property type="entry name" value="MBOAT"/>
    <property type="match status" value="1"/>
</dbReference>
<dbReference type="PANTHER" id="PTHR13285">
    <property type="entry name" value="ACYLTRANSFERASE"/>
    <property type="match status" value="1"/>
</dbReference>
<evidence type="ECO:0000256" key="7">
    <source>
        <dbReference type="PIRNR" id="PIRNR016636"/>
    </source>
</evidence>
<feature type="transmembrane region" description="Helical" evidence="8">
    <location>
        <begin position="389"/>
        <end position="412"/>
    </location>
</feature>
<dbReference type="InterPro" id="IPR028362">
    <property type="entry name" value="AlgI"/>
</dbReference>
<feature type="transmembrane region" description="Helical" evidence="8">
    <location>
        <begin position="352"/>
        <end position="369"/>
    </location>
</feature>
<evidence type="ECO:0000313" key="9">
    <source>
        <dbReference type="EMBL" id="RGY65580.1"/>
    </source>
</evidence>
<dbReference type="PANTHER" id="PTHR13285:SF18">
    <property type="entry name" value="PROTEIN-CYSTEINE N-PALMITOYLTRANSFERASE RASP"/>
    <property type="match status" value="1"/>
</dbReference>
<dbReference type="InterPro" id="IPR051085">
    <property type="entry name" value="MB_O-acyltransferase"/>
</dbReference>
<dbReference type="GO" id="GO:0005886">
    <property type="term" value="C:plasma membrane"/>
    <property type="evidence" value="ECO:0007669"/>
    <property type="project" value="UniProtKB-SubCell"/>
</dbReference>
<keyword evidence="3 7" id="KW-1003">Cell membrane</keyword>
<evidence type="ECO:0000256" key="8">
    <source>
        <dbReference type="SAM" id="Phobius"/>
    </source>
</evidence>
<comment type="caution">
    <text evidence="9">The sequence shown here is derived from an EMBL/GenBank/DDBJ whole genome shotgun (WGS) entry which is preliminary data.</text>
</comment>
<feature type="transmembrane region" description="Helical" evidence="8">
    <location>
        <begin position="6"/>
        <end position="22"/>
    </location>
</feature>
<protein>
    <submittedName>
        <fullName evidence="9">MBOAT family protein</fullName>
    </submittedName>
</protein>
<feature type="transmembrane region" description="Helical" evidence="8">
    <location>
        <begin position="237"/>
        <end position="256"/>
    </location>
</feature>
<dbReference type="PIRSF" id="PIRSF016636">
    <property type="entry name" value="AlgI_DltB"/>
    <property type="match status" value="1"/>
</dbReference>